<accession>K0R3D2</accession>
<evidence type="ECO:0000313" key="2">
    <source>
        <dbReference type="EMBL" id="EJK46785.1"/>
    </source>
</evidence>
<name>K0R3D2_THAOC</name>
<dbReference type="Proteomes" id="UP000266841">
    <property type="component" value="Unassembled WGS sequence"/>
</dbReference>
<organism evidence="2 3">
    <name type="scientific">Thalassiosira oceanica</name>
    <name type="common">Marine diatom</name>
    <dbReference type="NCBI Taxonomy" id="159749"/>
    <lineage>
        <taxon>Eukaryota</taxon>
        <taxon>Sar</taxon>
        <taxon>Stramenopiles</taxon>
        <taxon>Ochrophyta</taxon>
        <taxon>Bacillariophyta</taxon>
        <taxon>Coscinodiscophyceae</taxon>
        <taxon>Thalassiosirophycidae</taxon>
        <taxon>Thalassiosirales</taxon>
        <taxon>Thalassiosiraceae</taxon>
        <taxon>Thalassiosira</taxon>
    </lineage>
</organism>
<proteinExistence type="predicted"/>
<keyword evidence="1" id="KW-0472">Membrane</keyword>
<sequence>MPSSSRHRHAIETDKPSCIAKNLLKAGLCLLFGGALAGMILVGMSPWASLKDIWSSAPLALEDTDVLAGSRTGGVNSKALEEE</sequence>
<keyword evidence="1" id="KW-0812">Transmembrane</keyword>
<dbReference type="EMBL" id="AGNL01047540">
    <property type="protein sequence ID" value="EJK46785.1"/>
    <property type="molecule type" value="Genomic_DNA"/>
</dbReference>
<evidence type="ECO:0000256" key="1">
    <source>
        <dbReference type="SAM" id="Phobius"/>
    </source>
</evidence>
<dbReference type="AlphaFoldDB" id="K0R3D2"/>
<comment type="caution">
    <text evidence="2">The sequence shown here is derived from an EMBL/GenBank/DDBJ whole genome shotgun (WGS) entry which is preliminary data.</text>
</comment>
<evidence type="ECO:0000313" key="3">
    <source>
        <dbReference type="Proteomes" id="UP000266841"/>
    </source>
</evidence>
<keyword evidence="3" id="KW-1185">Reference proteome</keyword>
<gene>
    <name evidence="2" type="ORF">THAOC_34530</name>
</gene>
<feature type="transmembrane region" description="Helical" evidence="1">
    <location>
        <begin position="23"/>
        <end position="44"/>
    </location>
</feature>
<protein>
    <submittedName>
        <fullName evidence="2">Uncharacterized protein</fullName>
    </submittedName>
</protein>
<reference evidence="2 3" key="1">
    <citation type="journal article" date="2012" name="Genome Biol.">
        <title>Genome and low-iron response of an oceanic diatom adapted to chronic iron limitation.</title>
        <authorList>
            <person name="Lommer M."/>
            <person name="Specht M."/>
            <person name="Roy A.S."/>
            <person name="Kraemer L."/>
            <person name="Andreson R."/>
            <person name="Gutowska M.A."/>
            <person name="Wolf J."/>
            <person name="Bergner S.V."/>
            <person name="Schilhabel M.B."/>
            <person name="Klostermeier U.C."/>
            <person name="Beiko R.G."/>
            <person name="Rosenstiel P."/>
            <person name="Hippler M."/>
            <person name="Laroche J."/>
        </authorList>
    </citation>
    <scope>NUCLEOTIDE SEQUENCE [LARGE SCALE GENOMIC DNA]</scope>
    <source>
        <strain evidence="2 3">CCMP1005</strain>
    </source>
</reference>
<feature type="non-terminal residue" evidence="2">
    <location>
        <position position="83"/>
    </location>
</feature>
<keyword evidence="1" id="KW-1133">Transmembrane helix</keyword>